<keyword evidence="8 10" id="KW-1133">Transmembrane helix</keyword>
<keyword evidence="9 10" id="KW-0472">Membrane</keyword>
<keyword evidence="5" id="KW-0997">Cell inner membrane</keyword>
<comment type="subcellular location">
    <subcellularLocation>
        <location evidence="1">Cell inner membrane</location>
        <topology evidence="1">Single-pass membrane protein</topology>
    </subcellularLocation>
</comment>
<evidence type="ECO:0000256" key="4">
    <source>
        <dbReference type="ARBA" id="ARBA00022475"/>
    </source>
</evidence>
<protein>
    <submittedName>
        <fullName evidence="11">Type II secretion system protein M</fullName>
    </submittedName>
</protein>
<feature type="transmembrane region" description="Helical" evidence="10">
    <location>
        <begin position="32"/>
        <end position="51"/>
    </location>
</feature>
<evidence type="ECO:0000256" key="10">
    <source>
        <dbReference type="SAM" id="Phobius"/>
    </source>
</evidence>
<keyword evidence="12" id="KW-1185">Reference proteome</keyword>
<accession>A0A8T4IFI9</accession>
<dbReference type="GO" id="GO:0015628">
    <property type="term" value="P:protein secretion by the type II secretion system"/>
    <property type="evidence" value="ECO:0007669"/>
    <property type="project" value="InterPro"/>
</dbReference>
<evidence type="ECO:0000313" key="11">
    <source>
        <dbReference type="EMBL" id="MBR0551026.1"/>
    </source>
</evidence>
<evidence type="ECO:0000313" key="12">
    <source>
        <dbReference type="Proteomes" id="UP000676996"/>
    </source>
</evidence>
<dbReference type="InterPro" id="IPR023229">
    <property type="entry name" value="T2SS_M_periplasmic_sf"/>
</dbReference>
<dbReference type="RefSeq" id="WP_284052319.1">
    <property type="nucleotide sequence ID" value="NZ_JAGRQC010000001.1"/>
</dbReference>
<evidence type="ECO:0000256" key="6">
    <source>
        <dbReference type="ARBA" id="ARBA00022692"/>
    </source>
</evidence>
<sequence>MKVVRITEIPALEAGLARFDAWWTGLTRRERILLGTLAALLAGVVLVYGVIKPIQSARAEAIADIRTYETLNARILAAGKLTTAQVPQRTGAPESIISSAASSAGFAVSTQPTDDGVRATATDISYDSVLHWIEDVSKSSSLSVTRADISHGSAAGQVDVTVDFAA</sequence>
<evidence type="ECO:0000256" key="9">
    <source>
        <dbReference type="ARBA" id="ARBA00023136"/>
    </source>
</evidence>
<dbReference type="Proteomes" id="UP000676996">
    <property type="component" value="Unassembled WGS sequence"/>
</dbReference>
<dbReference type="GO" id="GO:0005886">
    <property type="term" value="C:plasma membrane"/>
    <property type="evidence" value="ECO:0007669"/>
    <property type="project" value="UniProtKB-SubCell"/>
</dbReference>
<dbReference type="GO" id="GO:0015627">
    <property type="term" value="C:type II protein secretion system complex"/>
    <property type="evidence" value="ECO:0007669"/>
    <property type="project" value="InterPro"/>
</dbReference>
<dbReference type="EMBL" id="JAGRQC010000001">
    <property type="protein sequence ID" value="MBR0551026.1"/>
    <property type="molecule type" value="Genomic_DNA"/>
</dbReference>
<keyword evidence="6 10" id="KW-0812">Transmembrane</keyword>
<dbReference type="SUPFAM" id="SSF103054">
    <property type="entry name" value="General secretion pathway protein M, EpsM"/>
    <property type="match status" value="1"/>
</dbReference>
<dbReference type="InterPro" id="IPR007690">
    <property type="entry name" value="T2SS_GspM"/>
</dbReference>
<dbReference type="Pfam" id="PF04612">
    <property type="entry name" value="T2SSM"/>
    <property type="match status" value="1"/>
</dbReference>
<keyword evidence="3" id="KW-0813">Transport</keyword>
<evidence type="ECO:0000256" key="7">
    <source>
        <dbReference type="ARBA" id="ARBA00022927"/>
    </source>
</evidence>
<reference evidence="11" key="1">
    <citation type="submission" date="2021-04" db="EMBL/GenBank/DDBJ databases">
        <title>Ouciella asimina sp. nov., isolated from the surface seawater in the hydrothermal field of Okinawa Trough.</title>
        <authorList>
            <person name="Shuang W."/>
        </authorList>
    </citation>
    <scope>NUCLEOTIDE SEQUENCE</scope>
    <source>
        <strain evidence="11">LXI357</strain>
    </source>
</reference>
<comment type="similarity">
    <text evidence="2">Belongs to the GSP M family.</text>
</comment>
<evidence type="ECO:0000256" key="5">
    <source>
        <dbReference type="ARBA" id="ARBA00022519"/>
    </source>
</evidence>
<keyword evidence="4" id="KW-1003">Cell membrane</keyword>
<evidence type="ECO:0000256" key="1">
    <source>
        <dbReference type="ARBA" id="ARBA00004377"/>
    </source>
</evidence>
<name>A0A8T4IFI9_9SPHN</name>
<evidence type="ECO:0000256" key="3">
    <source>
        <dbReference type="ARBA" id="ARBA00022448"/>
    </source>
</evidence>
<organism evidence="11 12">
    <name type="scientific">Stakelama marina</name>
    <dbReference type="NCBI Taxonomy" id="2826939"/>
    <lineage>
        <taxon>Bacteria</taxon>
        <taxon>Pseudomonadati</taxon>
        <taxon>Pseudomonadota</taxon>
        <taxon>Alphaproteobacteria</taxon>
        <taxon>Sphingomonadales</taxon>
        <taxon>Sphingomonadaceae</taxon>
        <taxon>Stakelama</taxon>
    </lineage>
</organism>
<evidence type="ECO:0000256" key="2">
    <source>
        <dbReference type="ARBA" id="ARBA00010637"/>
    </source>
</evidence>
<gene>
    <name evidence="11" type="ORF">J7S20_00735</name>
</gene>
<proteinExistence type="inferred from homology"/>
<dbReference type="AlphaFoldDB" id="A0A8T4IFI9"/>
<evidence type="ECO:0000256" key="8">
    <source>
        <dbReference type="ARBA" id="ARBA00022989"/>
    </source>
</evidence>
<comment type="caution">
    <text evidence="11">The sequence shown here is derived from an EMBL/GenBank/DDBJ whole genome shotgun (WGS) entry which is preliminary data.</text>
</comment>
<dbReference type="Gene3D" id="3.30.1360.100">
    <property type="entry name" value="General secretion pathway protein M, EpsM"/>
    <property type="match status" value="1"/>
</dbReference>
<keyword evidence="7" id="KW-0653">Protein transport</keyword>